<evidence type="ECO:0000313" key="8">
    <source>
        <dbReference type="Proteomes" id="UP000195141"/>
    </source>
</evidence>
<feature type="coiled-coil region" evidence="2">
    <location>
        <begin position="45"/>
        <end position="107"/>
    </location>
</feature>
<feature type="chain" id="PRO_5042945281" evidence="4">
    <location>
        <begin position="25"/>
        <end position="437"/>
    </location>
</feature>
<feature type="signal peptide" evidence="4">
    <location>
        <begin position="1"/>
        <end position="24"/>
    </location>
</feature>
<name>A0AAQ3VY99_9ENTE</name>
<dbReference type="CDD" id="cd12797">
    <property type="entry name" value="M23_peptidase"/>
    <property type="match status" value="1"/>
</dbReference>
<dbReference type="PANTHER" id="PTHR21666">
    <property type="entry name" value="PEPTIDASE-RELATED"/>
    <property type="match status" value="1"/>
</dbReference>
<dbReference type="InterPro" id="IPR016047">
    <property type="entry name" value="M23ase_b-sheet_dom"/>
</dbReference>
<dbReference type="InterPro" id="IPR011055">
    <property type="entry name" value="Dup_hybrid_motif"/>
</dbReference>
<dbReference type="Pfam" id="PF01551">
    <property type="entry name" value="Peptidase_M23"/>
    <property type="match status" value="1"/>
</dbReference>
<dbReference type="RefSeq" id="WP_339101968.1">
    <property type="nucleotide sequence ID" value="NZ_CP147247.1"/>
</dbReference>
<keyword evidence="2" id="KW-0175">Coiled coil</keyword>
<dbReference type="InterPro" id="IPR057309">
    <property type="entry name" value="PcsB_CC"/>
</dbReference>
<accession>A0AAQ3VY99</accession>
<evidence type="ECO:0000256" key="2">
    <source>
        <dbReference type="SAM" id="Coils"/>
    </source>
</evidence>
<evidence type="ECO:0000256" key="3">
    <source>
        <dbReference type="SAM" id="MobiDB-lite"/>
    </source>
</evidence>
<proteinExistence type="predicted"/>
<organism evidence="7 8">
    <name type="scientific">Candidatus Enterococcus clewellii</name>
    <dbReference type="NCBI Taxonomy" id="1834193"/>
    <lineage>
        <taxon>Bacteria</taxon>
        <taxon>Bacillati</taxon>
        <taxon>Bacillota</taxon>
        <taxon>Bacilli</taxon>
        <taxon>Lactobacillales</taxon>
        <taxon>Enterococcaceae</taxon>
        <taxon>Enterococcus</taxon>
    </lineage>
</organism>
<dbReference type="Pfam" id="PF24568">
    <property type="entry name" value="CC_PcsB"/>
    <property type="match status" value="1"/>
</dbReference>
<evidence type="ECO:0000313" key="7">
    <source>
        <dbReference type="EMBL" id="WYJ89228.1"/>
    </source>
</evidence>
<reference evidence="7" key="2">
    <citation type="submission" date="2024-03" db="EMBL/GenBank/DDBJ databases">
        <title>The Genome Sequence of Enterococcus sp. DIV0242b.</title>
        <authorList>
            <consortium name="The Broad Institute Genomics Platform"/>
            <consortium name="The Broad Institute Microbial Omics Core"/>
            <consortium name="The Broad Institute Genomic Center for Infectious Diseases"/>
            <person name="Earl A."/>
            <person name="Manson A."/>
            <person name="Gilmore M."/>
            <person name="Schwartman J."/>
            <person name="Shea T."/>
            <person name="Abouelleil A."/>
            <person name="Cao P."/>
            <person name="Chapman S."/>
            <person name="Cusick C."/>
            <person name="Young S."/>
            <person name="Neafsey D."/>
            <person name="Nusbaum C."/>
            <person name="Birren B."/>
        </authorList>
    </citation>
    <scope>NUCLEOTIDE SEQUENCE</scope>
    <source>
        <strain evidence="7">9E7_DIV0242</strain>
    </source>
</reference>
<evidence type="ECO:0000256" key="4">
    <source>
        <dbReference type="SAM" id="SignalP"/>
    </source>
</evidence>
<dbReference type="SUPFAM" id="SSF51261">
    <property type="entry name" value="Duplicated hybrid motif"/>
    <property type="match status" value="1"/>
</dbReference>
<feature type="region of interest" description="Disordered" evidence="3">
    <location>
        <begin position="256"/>
        <end position="307"/>
    </location>
</feature>
<gene>
    <name evidence="7" type="ORF">A5888_000947</name>
</gene>
<feature type="compositionally biased region" description="Basic and acidic residues" evidence="3">
    <location>
        <begin position="206"/>
        <end position="225"/>
    </location>
</feature>
<feature type="domain" description="M23ase beta-sheet core" evidence="5">
    <location>
        <begin position="335"/>
        <end position="422"/>
    </location>
</feature>
<evidence type="ECO:0000259" key="5">
    <source>
        <dbReference type="Pfam" id="PF01551"/>
    </source>
</evidence>
<keyword evidence="8" id="KW-1185">Reference proteome</keyword>
<dbReference type="GO" id="GO:0004222">
    <property type="term" value="F:metalloendopeptidase activity"/>
    <property type="evidence" value="ECO:0007669"/>
    <property type="project" value="TreeGrafter"/>
</dbReference>
<sequence>MKKKLILTLSFVLLLGSAPISAFAETIDEKIEAQNQKINDIISTQEDAKAYKNELEAEISALEEEYNTVLNEKQGVEQKINDLNTEITDLEKKIEKRNDQLNAQARATQTGQDTSILSVMLNATSISDAISKVLAVNTIVSANNDIIKAQQTDKEELNTLKDSLVQQAKVLEEKTTALAEQEEQLAQAKLDQEVKLNELAASLSKETAEKEQFEQQKAEAERKRQEELKAIEERKQKMAEAQALAEKEEKERLALEAAKTAAAEKEAAEATQAPVETADVETDSTEDVVSVPETSITTPEAPVDTSSGWGLPVSSVIVTSGFGYREDPTGISGTFHEGIDFGGSSSTVIMAVKSGTIADAGYDGMSGNYVIIDHGDGYYSLYAHLSSATVSTGQAVSKGQQVGFMGTTGNSTGVHLHFGISTGLWSGYVNPAPLLGI</sequence>
<feature type="domain" description="Peptidoglycan hydrolase PcsB coiled-coil" evidence="6">
    <location>
        <begin position="87"/>
        <end position="158"/>
    </location>
</feature>
<feature type="region of interest" description="Disordered" evidence="3">
    <location>
        <begin position="205"/>
        <end position="225"/>
    </location>
</feature>
<dbReference type="EMBL" id="CP147247">
    <property type="protein sequence ID" value="WYJ89228.1"/>
    <property type="molecule type" value="Genomic_DNA"/>
</dbReference>
<dbReference type="AlphaFoldDB" id="A0AAQ3VY99"/>
<dbReference type="InterPro" id="IPR050570">
    <property type="entry name" value="Cell_wall_metabolism_enzyme"/>
</dbReference>
<protein>
    <submittedName>
        <fullName evidence="7">Peptidoglycan DL-endopeptidase CwlO</fullName>
    </submittedName>
</protein>
<evidence type="ECO:0000259" key="6">
    <source>
        <dbReference type="Pfam" id="PF24568"/>
    </source>
</evidence>
<evidence type="ECO:0000256" key="1">
    <source>
        <dbReference type="ARBA" id="ARBA00022729"/>
    </source>
</evidence>
<dbReference type="PANTHER" id="PTHR21666:SF270">
    <property type="entry name" value="MUREIN HYDROLASE ACTIVATOR ENVC"/>
    <property type="match status" value="1"/>
</dbReference>
<feature type="compositionally biased region" description="Polar residues" evidence="3">
    <location>
        <begin position="292"/>
        <end position="307"/>
    </location>
</feature>
<dbReference type="Proteomes" id="UP000195141">
    <property type="component" value="Chromosome"/>
</dbReference>
<keyword evidence="1 4" id="KW-0732">Signal</keyword>
<dbReference type="Gene3D" id="2.70.70.10">
    <property type="entry name" value="Glucose Permease (Domain IIA)"/>
    <property type="match status" value="1"/>
</dbReference>
<dbReference type="Gene3D" id="6.10.250.3150">
    <property type="match status" value="1"/>
</dbReference>
<reference evidence="7" key="1">
    <citation type="submission" date="2017-05" db="EMBL/GenBank/DDBJ databases">
        <authorList>
            <consortium name="The Broad Institute Genomics Platform"/>
            <consortium name="The Broad Institute Genomic Center for Infectious Diseases"/>
            <person name="Earl A."/>
            <person name="Manson A."/>
            <person name="Schwartman J."/>
            <person name="Gilmore M."/>
            <person name="Abouelleil A."/>
            <person name="Cao P."/>
            <person name="Chapman S."/>
            <person name="Cusick C."/>
            <person name="Shea T."/>
            <person name="Young S."/>
            <person name="Neafsey D."/>
            <person name="Nusbaum C."/>
            <person name="Birren B."/>
        </authorList>
    </citation>
    <scope>NUCLEOTIDE SEQUENCE</scope>
    <source>
        <strain evidence="7">9E7_DIV0242</strain>
    </source>
</reference>